<feature type="compositionally biased region" description="Basic and acidic residues" evidence="1">
    <location>
        <begin position="13"/>
        <end position="23"/>
    </location>
</feature>
<gene>
    <name evidence="2" type="ORF">CO661_14010</name>
</gene>
<dbReference type="RefSeq" id="WP_097586900.1">
    <property type="nucleotide sequence ID" value="NZ_NWTC01000009.1"/>
</dbReference>
<dbReference type="Proteomes" id="UP000220353">
    <property type="component" value="Unassembled WGS sequence"/>
</dbReference>
<evidence type="ECO:0000256" key="1">
    <source>
        <dbReference type="SAM" id="MobiDB-lite"/>
    </source>
</evidence>
<reference evidence="2 3" key="1">
    <citation type="submission" date="2017-09" db="EMBL/GenBank/DDBJ databases">
        <title>Comparative genomics of rhizobia isolated from Phaseolus vulgaris in China.</title>
        <authorList>
            <person name="Tong W."/>
        </authorList>
    </citation>
    <scope>NUCLEOTIDE SEQUENCE [LARGE SCALE GENOMIC DNA]</scope>
    <source>
        <strain evidence="2 3">PCH1</strain>
    </source>
</reference>
<dbReference type="AlphaFoldDB" id="A0A2A6LYH4"/>
<evidence type="ECO:0008006" key="4">
    <source>
        <dbReference type="Google" id="ProtNLM"/>
    </source>
</evidence>
<accession>A0A2A6LYH4</accession>
<feature type="compositionally biased region" description="Polar residues" evidence="1">
    <location>
        <begin position="75"/>
        <end position="84"/>
    </location>
</feature>
<organism evidence="2 3">
    <name type="scientific">Rhizobium fredii</name>
    <name type="common">Sinorhizobium fredii</name>
    <dbReference type="NCBI Taxonomy" id="380"/>
    <lineage>
        <taxon>Bacteria</taxon>
        <taxon>Pseudomonadati</taxon>
        <taxon>Pseudomonadota</taxon>
        <taxon>Alphaproteobacteria</taxon>
        <taxon>Hyphomicrobiales</taxon>
        <taxon>Rhizobiaceae</taxon>
        <taxon>Sinorhizobium/Ensifer group</taxon>
        <taxon>Sinorhizobium</taxon>
    </lineage>
</organism>
<name>A0A2A6LYH4_RHIFR</name>
<comment type="caution">
    <text evidence="2">The sequence shown here is derived from an EMBL/GenBank/DDBJ whole genome shotgun (WGS) entry which is preliminary data.</text>
</comment>
<feature type="region of interest" description="Disordered" evidence="1">
    <location>
        <begin position="1"/>
        <end position="26"/>
    </location>
</feature>
<protein>
    <recommendedName>
        <fullName evidence="4">DUF736 domain-containing protein</fullName>
    </recommendedName>
</protein>
<dbReference type="EMBL" id="NWTC01000009">
    <property type="protein sequence ID" value="PDT47292.1"/>
    <property type="molecule type" value="Genomic_DNA"/>
</dbReference>
<evidence type="ECO:0000313" key="2">
    <source>
        <dbReference type="EMBL" id="PDT47292.1"/>
    </source>
</evidence>
<proteinExistence type="predicted"/>
<evidence type="ECO:0000313" key="3">
    <source>
        <dbReference type="Proteomes" id="UP000220353"/>
    </source>
</evidence>
<feature type="region of interest" description="Disordered" evidence="1">
    <location>
        <begin position="63"/>
        <end position="94"/>
    </location>
</feature>
<feature type="compositionally biased region" description="Basic and acidic residues" evidence="1">
    <location>
        <begin position="63"/>
        <end position="74"/>
    </location>
</feature>
<sequence>MSYDNTNKGIIAKNDRKTQDNHPDIAGSINVDGKEYFINGWRKTRSSDGAPFYSLAVKPKAERAAEIRREHETRPASSCGQQPNDYDDQSDIPF</sequence>
<feature type="compositionally biased region" description="Acidic residues" evidence="1">
    <location>
        <begin position="85"/>
        <end position="94"/>
    </location>
</feature>